<gene>
    <name evidence="4" type="ORF">LK12_21945</name>
</gene>
<organism evidence="4 5">
    <name type="scientific">Novosphingobium malaysiense</name>
    <dbReference type="NCBI Taxonomy" id="1348853"/>
    <lineage>
        <taxon>Bacteria</taxon>
        <taxon>Pseudomonadati</taxon>
        <taxon>Pseudomonadota</taxon>
        <taxon>Alphaproteobacteria</taxon>
        <taxon>Sphingomonadales</taxon>
        <taxon>Sphingomonadaceae</taxon>
        <taxon>Novosphingobium</taxon>
    </lineage>
</organism>
<dbReference type="InterPro" id="IPR057326">
    <property type="entry name" value="KR_dom"/>
</dbReference>
<keyword evidence="2" id="KW-0560">Oxidoreductase</keyword>
<dbReference type="RefSeq" id="WP_039289861.1">
    <property type="nucleotide sequence ID" value="NZ_JTDI01000008.1"/>
</dbReference>
<accession>A0A0B1ZFB8</accession>
<evidence type="ECO:0000313" key="4">
    <source>
        <dbReference type="EMBL" id="KHK89185.1"/>
    </source>
</evidence>
<dbReference type="FunFam" id="3.40.50.720:FF:000084">
    <property type="entry name" value="Short-chain dehydrogenase reductase"/>
    <property type="match status" value="1"/>
</dbReference>
<dbReference type="Proteomes" id="UP000031057">
    <property type="component" value="Unassembled WGS sequence"/>
</dbReference>
<evidence type="ECO:0000259" key="3">
    <source>
        <dbReference type="SMART" id="SM00822"/>
    </source>
</evidence>
<dbReference type="SMART" id="SM00822">
    <property type="entry name" value="PKS_KR"/>
    <property type="match status" value="1"/>
</dbReference>
<reference evidence="4 5" key="1">
    <citation type="submission" date="2014-10" db="EMBL/GenBank/DDBJ databases">
        <title>Genome sequence of Novosphingobium malaysiense MUSC 273(T).</title>
        <authorList>
            <person name="Lee L.-H."/>
        </authorList>
    </citation>
    <scope>NUCLEOTIDE SEQUENCE [LARGE SCALE GENOMIC DNA]</scope>
    <source>
        <strain evidence="4 5">MUSC 273</strain>
    </source>
</reference>
<dbReference type="SUPFAM" id="SSF51735">
    <property type="entry name" value="NAD(P)-binding Rossmann-fold domains"/>
    <property type="match status" value="1"/>
</dbReference>
<dbReference type="Gene3D" id="3.40.50.720">
    <property type="entry name" value="NAD(P)-binding Rossmann-like Domain"/>
    <property type="match status" value="1"/>
</dbReference>
<proteinExistence type="inferred from homology"/>
<comment type="similarity">
    <text evidence="1">Belongs to the short-chain dehydrogenases/reductases (SDR) family.</text>
</comment>
<evidence type="ECO:0000256" key="1">
    <source>
        <dbReference type="ARBA" id="ARBA00006484"/>
    </source>
</evidence>
<dbReference type="PANTHER" id="PTHR42760:SF133">
    <property type="entry name" value="3-OXOACYL-[ACYL-CARRIER-PROTEIN] REDUCTASE"/>
    <property type="match status" value="1"/>
</dbReference>
<dbReference type="STRING" id="1348853.LK12_21945"/>
<dbReference type="EMBL" id="JTDI01000008">
    <property type="protein sequence ID" value="KHK89185.1"/>
    <property type="molecule type" value="Genomic_DNA"/>
</dbReference>
<dbReference type="CDD" id="cd05233">
    <property type="entry name" value="SDR_c"/>
    <property type="match status" value="1"/>
</dbReference>
<comment type="caution">
    <text evidence="4">The sequence shown here is derived from an EMBL/GenBank/DDBJ whole genome shotgun (WGS) entry which is preliminary data.</text>
</comment>
<sequence>MNSLAEKIVLVVGASKGTGRQIALAAARAGADVALAARSGEAVRNVAAEIEALGRRALPMTADVSVTDDCRRMVSDTVDHFGRLDSIIYNAAWEHPRPLFKIDEAHWDRMLDTNLKGFFFTAQAAAKAMIDGGQVGAIVAIASSAGTVGFPLNADYCASKGGMVALVKAMAIDLAGKNVRVNALAPGFINGEAVAAADQGDGAKVLAALRNFLPHKRFAEQEEVAHAALFLASDASSYFNGSIVAADGGLTLGNLPQAG</sequence>
<dbReference type="InterPro" id="IPR002347">
    <property type="entry name" value="SDR_fam"/>
</dbReference>
<dbReference type="GO" id="GO:0016616">
    <property type="term" value="F:oxidoreductase activity, acting on the CH-OH group of donors, NAD or NADP as acceptor"/>
    <property type="evidence" value="ECO:0007669"/>
    <property type="project" value="UniProtKB-ARBA"/>
</dbReference>
<evidence type="ECO:0000256" key="2">
    <source>
        <dbReference type="ARBA" id="ARBA00023002"/>
    </source>
</evidence>
<dbReference type="PRINTS" id="PR00080">
    <property type="entry name" value="SDRFAMILY"/>
</dbReference>
<protein>
    <recommendedName>
        <fullName evidence="3">Ketoreductase domain-containing protein</fullName>
    </recommendedName>
</protein>
<dbReference type="InterPro" id="IPR020904">
    <property type="entry name" value="Sc_DH/Rdtase_CS"/>
</dbReference>
<dbReference type="GO" id="GO:0048038">
    <property type="term" value="F:quinone binding"/>
    <property type="evidence" value="ECO:0007669"/>
    <property type="project" value="TreeGrafter"/>
</dbReference>
<keyword evidence="5" id="KW-1185">Reference proteome</keyword>
<dbReference type="PRINTS" id="PR00081">
    <property type="entry name" value="GDHRDH"/>
</dbReference>
<dbReference type="PROSITE" id="PS00061">
    <property type="entry name" value="ADH_SHORT"/>
    <property type="match status" value="1"/>
</dbReference>
<evidence type="ECO:0000313" key="5">
    <source>
        <dbReference type="Proteomes" id="UP000031057"/>
    </source>
</evidence>
<dbReference type="AlphaFoldDB" id="A0A0B1ZFB8"/>
<dbReference type="InterPro" id="IPR036291">
    <property type="entry name" value="NAD(P)-bd_dom_sf"/>
</dbReference>
<dbReference type="Pfam" id="PF13561">
    <property type="entry name" value="adh_short_C2"/>
    <property type="match status" value="1"/>
</dbReference>
<dbReference type="PANTHER" id="PTHR42760">
    <property type="entry name" value="SHORT-CHAIN DEHYDROGENASES/REDUCTASES FAMILY MEMBER"/>
    <property type="match status" value="1"/>
</dbReference>
<feature type="domain" description="Ketoreductase" evidence="3">
    <location>
        <begin position="7"/>
        <end position="192"/>
    </location>
</feature>
<dbReference type="OrthoDB" id="286404at2"/>
<dbReference type="GO" id="GO:0006633">
    <property type="term" value="P:fatty acid biosynthetic process"/>
    <property type="evidence" value="ECO:0007669"/>
    <property type="project" value="TreeGrafter"/>
</dbReference>
<name>A0A0B1ZFB8_9SPHN</name>